<name>A0A0E9WGF1_ANGAN</name>
<keyword evidence="1" id="KW-1133">Transmembrane helix</keyword>
<reference evidence="2" key="2">
    <citation type="journal article" date="2015" name="Fish Shellfish Immunol.">
        <title>Early steps in the European eel (Anguilla anguilla)-Vibrio vulnificus interaction in the gills: Role of the RtxA13 toxin.</title>
        <authorList>
            <person name="Callol A."/>
            <person name="Pajuelo D."/>
            <person name="Ebbesson L."/>
            <person name="Teles M."/>
            <person name="MacKenzie S."/>
            <person name="Amaro C."/>
        </authorList>
    </citation>
    <scope>NUCLEOTIDE SEQUENCE</scope>
</reference>
<evidence type="ECO:0000256" key="1">
    <source>
        <dbReference type="SAM" id="Phobius"/>
    </source>
</evidence>
<sequence>MHRLLFRGERGSIYEFMYTFFCCPLYITATLVHPDSNKHVLKYLSL</sequence>
<evidence type="ECO:0000313" key="2">
    <source>
        <dbReference type="EMBL" id="JAH89464.1"/>
    </source>
</evidence>
<keyword evidence="1" id="KW-0472">Membrane</keyword>
<dbReference type="EMBL" id="GBXM01019113">
    <property type="protein sequence ID" value="JAH89464.1"/>
    <property type="molecule type" value="Transcribed_RNA"/>
</dbReference>
<dbReference type="AlphaFoldDB" id="A0A0E9WGF1"/>
<accession>A0A0E9WGF1</accession>
<protein>
    <submittedName>
        <fullName evidence="2">Uncharacterized protein</fullName>
    </submittedName>
</protein>
<organism evidence="2">
    <name type="scientific">Anguilla anguilla</name>
    <name type="common">European freshwater eel</name>
    <name type="synonym">Muraena anguilla</name>
    <dbReference type="NCBI Taxonomy" id="7936"/>
    <lineage>
        <taxon>Eukaryota</taxon>
        <taxon>Metazoa</taxon>
        <taxon>Chordata</taxon>
        <taxon>Craniata</taxon>
        <taxon>Vertebrata</taxon>
        <taxon>Euteleostomi</taxon>
        <taxon>Actinopterygii</taxon>
        <taxon>Neopterygii</taxon>
        <taxon>Teleostei</taxon>
        <taxon>Anguilliformes</taxon>
        <taxon>Anguillidae</taxon>
        <taxon>Anguilla</taxon>
    </lineage>
</organism>
<proteinExistence type="predicted"/>
<keyword evidence="1" id="KW-0812">Transmembrane</keyword>
<feature type="transmembrane region" description="Helical" evidence="1">
    <location>
        <begin position="12"/>
        <end position="32"/>
    </location>
</feature>
<reference evidence="2" key="1">
    <citation type="submission" date="2014-11" db="EMBL/GenBank/DDBJ databases">
        <authorList>
            <person name="Amaro Gonzalez C."/>
        </authorList>
    </citation>
    <scope>NUCLEOTIDE SEQUENCE</scope>
</reference>